<evidence type="ECO:0000313" key="2">
    <source>
        <dbReference type="EMBL" id="KAK6002027.1"/>
    </source>
</evidence>
<comment type="caution">
    <text evidence="2">The sequence shown here is derived from an EMBL/GenBank/DDBJ whole genome shotgun (WGS) entry which is preliminary data.</text>
</comment>
<dbReference type="EMBL" id="JASGXD010000013">
    <property type="protein sequence ID" value="KAK6002027.1"/>
    <property type="molecule type" value="Genomic_DNA"/>
</dbReference>
<accession>A0ABR0TC54</accession>
<proteinExistence type="predicted"/>
<reference evidence="2 3" key="1">
    <citation type="submission" date="2023-11" db="EMBL/GenBank/DDBJ databases">
        <title>Draft genome sequence and annotation of the polyextremotolerant black yeast-like fungus Aureobasidium pullulans NRRL 62042.</title>
        <authorList>
            <person name="Dielentheis-Frenken M.R.E."/>
            <person name="Wibberg D."/>
            <person name="Blank L.M."/>
            <person name="Tiso T."/>
        </authorList>
    </citation>
    <scope>NUCLEOTIDE SEQUENCE [LARGE SCALE GENOMIC DNA]</scope>
    <source>
        <strain evidence="2 3">NRRL 62042</strain>
    </source>
</reference>
<sequence length="160" mass="17417">MSCSSGTLIVIVICTSAQPRIFKIQLKRLLLISLPLRHRPSKTQHNATDSKDKSPRNQKNTTYKARSAYLFTSLTAAQILAIASSRSSSKCYYSIITSHSGTSNNPTSDCEMSVATVKTTTKLDIFAGKILLSFSDPSADVCNFGEEKSVASFVEDEKLG</sequence>
<feature type="region of interest" description="Disordered" evidence="1">
    <location>
        <begin position="41"/>
        <end position="60"/>
    </location>
</feature>
<name>A0ABR0TC54_AURPU</name>
<protein>
    <submittedName>
        <fullName evidence="2">Uncharacterized protein</fullName>
    </submittedName>
</protein>
<keyword evidence="3" id="KW-1185">Reference proteome</keyword>
<dbReference type="Proteomes" id="UP001341245">
    <property type="component" value="Unassembled WGS sequence"/>
</dbReference>
<evidence type="ECO:0000256" key="1">
    <source>
        <dbReference type="SAM" id="MobiDB-lite"/>
    </source>
</evidence>
<organism evidence="2 3">
    <name type="scientific">Aureobasidium pullulans</name>
    <name type="common">Black yeast</name>
    <name type="synonym">Pullularia pullulans</name>
    <dbReference type="NCBI Taxonomy" id="5580"/>
    <lineage>
        <taxon>Eukaryota</taxon>
        <taxon>Fungi</taxon>
        <taxon>Dikarya</taxon>
        <taxon>Ascomycota</taxon>
        <taxon>Pezizomycotina</taxon>
        <taxon>Dothideomycetes</taxon>
        <taxon>Dothideomycetidae</taxon>
        <taxon>Dothideales</taxon>
        <taxon>Saccotheciaceae</taxon>
        <taxon>Aureobasidium</taxon>
    </lineage>
</organism>
<evidence type="ECO:0000313" key="3">
    <source>
        <dbReference type="Proteomes" id="UP001341245"/>
    </source>
</evidence>
<gene>
    <name evidence="2" type="ORF">QM012_002517</name>
</gene>